<evidence type="ECO:0000256" key="1">
    <source>
        <dbReference type="ARBA" id="ARBA00022729"/>
    </source>
</evidence>
<feature type="domain" description="Pectinesterase inhibitor" evidence="5">
    <location>
        <begin position="28"/>
        <end position="177"/>
    </location>
</feature>
<evidence type="ECO:0000256" key="4">
    <source>
        <dbReference type="SAM" id="SignalP"/>
    </source>
</evidence>
<comment type="similarity">
    <text evidence="3">Belongs to the PMEI family.</text>
</comment>
<evidence type="ECO:0000259" key="5">
    <source>
        <dbReference type="SMART" id="SM00856"/>
    </source>
</evidence>
<dbReference type="NCBIfam" id="TIGR01614">
    <property type="entry name" value="PME_inhib"/>
    <property type="match status" value="1"/>
</dbReference>
<keyword evidence="7" id="KW-1185">Reference proteome</keyword>
<dbReference type="PANTHER" id="PTHR36710">
    <property type="entry name" value="PECTINESTERASE INHIBITOR-LIKE"/>
    <property type="match status" value="1"/>
</dbReference>
<feature type="chain" id="PRO_5043350330" description="Pectinesterase inhibitor domain-containing protein" evidence="4">
    <location>
        <begin position="23"/>
        <end position="183"/>
    </location>
</feature>
<reference evidence="6" key="1">
    <citation type="submission" date="2022-08" db="EMBL/GenBank/DDBJ databases">
        <authorList>
            <person name="Marques A."/>
        </authorList>
    </citation>
    <scope>NUCLEOTIDE SEQUENCE</scope>
    <source>
        <strain evidence="6">RhyPub2mFocal</strain>
        <tissue evidence="6">Leaves</tissue>
    </source>
</reference>
<comment type="caution">
    <text evidence="6">The sequence shown here is derived from an EMBL/GenBank/DDBJ whole genome shotgun (WGS) entry which is preliminary data.</text>
</comment>
<dbReference type="SUPFAM" id="SSF101148">
    <property type="entry name" value="Plant invertase/pectin methylesterase inhibitor"/>
    <property type="match status" value="1"/>
</dbReference>
<keyword evidence="1 4" id="KW-0732">Signal</keyword>
<dbReference type="GO" id="GO:0004857">
    <property type="term" value="F:enzyme inhibitor activity"/>
    <property type="evidence" value="ECO:0007669"/>
    <property type="project" value="InterPro"/>
</dbReference>
<dbReference type="EMBL" id="JAMFTS010000004">
    <property type="protein sequence ID" value="KAJ4757706.1"/>
    <property type="molecule type" value="Genomic_DNA"/>
</dbReference>
<organism evidence="6 7">
    <name type="scientific">Rhynchospora pubera</name>
    <dbReference type="NCBI Taxonomy" id="906938"/>
    <lineage>
        <taxon>Eukaryota</taxon>
        <taxon>Viridiplantae</taxon>
        <taxon>Streptophyta</taxon>
        <taxon>Embryophyta</taxon>
        <taxon>Tracheophyta</taxon>
        <taxon>Spermatophyta</taxon>
        <taxon>Magnoliopsida</taxon>
        <taxon>Liliopsida</taxon>
        <taxon>Poales</taxon>
        <taxon>Cyperaceae</taxon>
        <taxon>Cyperoideae</taxon>
        <taxon>Rhynchosporeae</taxon>
        <taxon>Rhynchospora</taxon>
    </lineage>
</organism>
<dbReference type="AlphaFoldDB" id="A0AAV8CTD6"/>
<keyword evidence="2" id="KW-1015">Disulfide bond</keyword>
<dbReference type="SMART" id="SM00856">
    <property type="entry name" value="PMEI"/>
    <property type="match status" value="1"/>
</dbReference>
<dbReference type="Pfam" id="PF04043">
    <property type="entry name" value="PMEI"/>
    <property type="match status" value="1"/>
</dbReference>
<gene>
    <name evidence="6" type="ORF">LUZ62_068081</name>
</gene>
<name>A0AAV8CTD6_9POAL</name>
<evidence type="ECO:0000313" key="7">
    <source>
        <dbReference type="Proteomes" id="UP001140206"/>
    </source>
</evidence>
<proteinExistence type="inferred from homology"/>
<dbReference type="Proteomes" id="UP001140206">
    <property type="component" value="Chromosome 4"/>
</dbReference>
<evidence type="ECO:0000256" key="2">
    <source>
        <dbReference type="ARBA" id="ARBA00023157"/>
    </source>
</evidence>
<dbReference type="InterPro" id="IPR035513">
    <property type="entry name" value="Invertase/methylesterase_inhib"/>
</dbReference>
<protein>
    <recommendedName>
        <fullName evidence="5">Pectinesterase inhibitor domain-containing protein</fullName>
    </recommendedName>
</protein>
<dbReference type="InterPro" id="IPR006501">
    <property type="entry name" value="Pectinesterase_inhib_dom"/>
</dbReference>
<dbReference type="Gene3D" id="1.20.140.40">
    <property type="entry name" value="Invertase/pectin methylesterase inhibitor family protein"/>
    <property type="match status" value="1"/>
</dbReference>
<evidence type="ECO:0000256" key="3">
    <source>
        <dbReference type="ARBA" id="ARBA00038471"/>
    </source>
</evidence>
<accession>A0AAV8CTD6</accession>
<evidence type="ECO:0000313" key="6">
    <source>
        <dbReference type="EMBL" id="KAJ4757706.1"/>
    </source>
</evidence>
<dbReference type="PANTHER" id="PTHR36710:SF18">
    <property type="entry name" value="PECTINESTERASE INHIBITOR 5-RELATED"/>
    <property type="match status" value="1"/>
</dbReference>
<feature type="signal peptide" evidence="4">
    <location>
        <begin position="1"/>
        <end position="22"/>
    </location>
</feature>
<dbReference type="InterPro" id="IPR052421">
    <property type="entry name" value="PCW_Enzyme_Inhibitor"/>
</dbReference>
<sequence>MASMFPVVIFLALSISVSSTTATTSSNKVSEPLLLACKQTPEPEICLNYLSVFPTSFTGNIHNITALSISAASSLTNKIHDFVSSLEKKSAFSTPAFERCLKSSAVAIKGITGRLNDLAKAVRDRSYADVSLWFFEAWTDLETAEQSCTGHNGQPQIPQLSRYLDDLRRLLRIILVFFGIIGN</sequence>